<evidence type="ECO:0000313" key="11">
    <source>
        <dbReference type="Proteomes" id="UP000029839"/>
    </source>
</evidence>
<evidence type="ECO:0000313" key="10">
    <source>
        <dbReference type="EMBL" id="KGM08867.1"/>
    </source>
</evidence>
<name>A0A0A0BME0_9CELL</name>
<dbReference type="OrthoDB" id="8667074at2"/>
<dbReference type="PANTHER" id="PTHR32089:SF112">
    <property type="entry name" value="LYSOZYME-LIKE PROTEIN-RELATED"/>
    <property type="match status" value="1"/>
</dbReference>
<keyword evidence="1 7" id="KW-0812">Transmembrane</keyword>
<evidence type="ECO:0000256" key="6">
    <source>
        <dbReference type="SAM" id="MobiDB-lite"/>
    </source>
</evidence>
<evidence type="ECO:0000256" key="7">
    <source>
        <dbReference type="SAM" id="Phobius"/>
    </source>
</evidence>
<proteinExistence type="inferred from homology"/>
<feature type="transmembrane region" description="Helical" evidence="7">
    <location>
        <begin position="235"/>
        <end position="258"/>
    </location>
</feature>
<dbReference type="PANTHER" id="PTHR32089">
    <property type="entry name" value="METHYL-ACCEPTING CHEMOTAXIS PROTEIN MCPB"/>
    <property type="match status" value="1"/>
</dbReference>
<dbReference type="GO" id="GO:0004888">
    <property type="term" value="F:transmembrane signaling receptor activity"/>
    <property type="evidence" value="ECO:0007669"/>
    <property type="project" value="InterPro"/>
</dbReference>
<dbReference type="SMART" id="SM00283">
    <property type="entry name" value="MA"/>
    <property type="match status" value="1"/>
</dbReference>
<dbReference type="SMART" id="SM00304">
    <property type="entry name" value="HAMP"/>
    <property type="match status" value="2"/>
</dbReference>
<accession>A0A0A0BME0</accession>
<keyword evidence="7" id="KW-0472">Membrane</keyword>
<dbReference type="Gene3D" id="1.10.287.950">
    <property type="entry name" value="Methyl-accepting chemotaxis protein"/>
    <property type="match status" value="1"/>
</dbReference>
<dbReference type="AlphaFoldDB" id="A0A0A0BME0"/>
<evidence type="ECO:0000256" key="2">
    <source>
        <dbReference type="ARBA" id="ARBA00022989"/>
    </source>
</evidence>
<dbReference type="Pfam" id="PF00672">
    <property type="entry name" value="HAMP"/>
    <property type="match status" value="1"/>
</dbReference>
<evidence type="ECO:0000256" key="5">
    <source>
        <dbReference type="PROSITE-ProRule" id="PRU00284"/>
    </source>
</evidence>
<feature type="region of interest" description="Disordered" evidence="6">
    <location>
        <begin position="1"/>
        <end position="20"/>
    </location>
</feature>
<dbReference type="InterPro" id="IPR004090">
    <property type="entry name" value="Chemotax_Me-accpt_rcpt"/>
</dbReference>
<dbReference type="InterPro" id="IPR004089">
    <property type="entry name" value="MCPsignal_dom"/>
</dbReference>
<comment type="similarity">
    <text evidence="4">Belongs to the methyl-accepting chemotaxis (MCP) protein family.</text>
</comment>
<dbReference type="Pfam" id="PF00015">
    <property type="entry name" value="MCPsignal"/>
    <property type="match status" value="1"/>
</dbReference>
<dbReference type="Proteomes" id="UP000029839">
    <property type="component" value="Unassembled WGS sequence"/>
</dbReference>
<dbReference type="CDD" id="cd06225">
    <property type="entry name" value="HAMP"/>
    <property type="match status" value="1"/>
</dbReference>
<evidence type="ECO:0000259" key="9">
    <source>
        <dbReference type="PROSITE" id="PS50885"/>
    </source>
</evidence>
<keyword evidence="2 7" id="KW-1133">Transmembrane helix</keyword>
<evidence type="ECO:0000256" key="1">
    <source>
        <dbReference type="ARBA" id="ARBA00022692"/>
    </source>
</evidence>
<gene>
    <name evidence="10" type="ORF">N868_05910</name>
</gene>
<evidence type="ECO:0000259" key="8">
    <source>
        <dbReference type="PROSITE" id="PS50111"/>
    </source>
</evidence>
<dbReference type="EMBL" id="AXCY01000147">
    <property type="protein sequence ID" value="KGM08867.1"/>
    <property type="molecule type" value="Genomic_DNA"/>
</dbReference>
<feature type="domain" description="HAMP" evidence="9">
    <location>
        <begin position="256"/>
        <end position="308"/>
    </location>
</feature>
<organism evidence="10 11">
    <name type="scientific">Cellulomonas carbonis T26</name>
    <dbReference type="NCBI Taxonomy" id="947969"/>
    <lineage>
        <taxon>Bacteria</taxon>
        <taxon>Bacillati</taxon>
        <taxon>Actinomycetota</taxon>
        <taxon>Actinomycetes</taxon>
        <taxon>Micrococcales</taxon>
        <taxon>Cellulomonadaceae</taxon>
        <taxon>Cellulomonas</taxon>
    </lineage>
</organism>
<reference evidence="10 11" key="2">
    <citation type="journal article" date="2015" name="Stand. Genomic Sci.">
        <title>Draft genome sequence of Cellulomonas carbonis T26(T) and comparative analysis of six Cellulomonas genomes.</title>
        <authorList>
            <person name="Zhuang W."/>
            <person name="Zhang S."/>
            <person name="Xia X."/>
            <person name="Wang G."/>
        </authorList>
    </citation>
    <scope>NUCLEOTIDE SEQUENCE [LARGE SCALE GENOMIC DNA]</scope>
    <source>
        <strain evidence="10 11">T26</strain>
    </source>
</reference>
<keyword evidence="3 5" id="KW-0807">Transducer</keyword>
<comment type="caution">
    <text evidence="10">The sequence shown here is derived from an EMBL/GenBank/DDBJ whole genome shotgun (WGS) entry which is preliminary data.</text>
</comment>
<feature type="transmembrane region" description="Helical" evidence="7">
    <location>
        <begin position="54"/>
        <end position="76"/>
    </location>
</feature>
<dbReference type="PROSITE" id="PS50111">
    <property type="entry name" value="CHEMOTAXIS_TRANSDUC_2"/>
    <property type="match status" value="1"/>
</dbReference>
<evidence type="ECO:0000256" key="4">
    <source>
        <dbReference type="ARBA" id="ARBA00029447"/>
    </source>
</evidence>
<keyword evidence="11" id="KW-1185">Reference proteome</keyword>
<dbReference type="GO" id="GO:0016020">
    <property type="term" value="C:membrane"/>
    <property type="evidence" value="ECO:0007669"/>
    <property type="project" value="InterPro"/>
</dbReference>
<sequence length="571" mass="59093">MSTTTTSHETEHEVDDLPVPRRRAALPGGVGGALARVLGGVRGLVADRSVRTKIVALLVTFAVVVAGVTAVAVGTLRSVASATGTLVTLRYGVDGPLADVLEARTRSELLVSRIALAQTESIQQMAVRDIEENDTVMARAMGQFEEGTARLGITPPEWASVVDGWEQWTSVRDEQLVPALLADDINRYTNAWNQRGAPLLQSVDGNLGRVETAVGTAATGVAKDAEVSAQAAPRVIGVVAGAGLALALLLGLATTLGITRPLARMRRSLSAMADGDLTVRPEVGTRDEVGLMAEELSVAQDALARTLRDVGDVAATVASSADQVLAAATEILRSAQETSERTGVVADSAAEVDRHVQAVASGAEEMGASIREIAQHAAAAAEVGGQAVEHARRTSVTVAELGRSAEEIGEVVKVITSIAEQTNLLALNATIEAARAGEAGRGFAVVAEEVKELARESGRAADDIARRIADNATRTTSAVDAIDRISGVVDRMNAFQVTIASSVEEQTATTTEMSRGLSEAAAGSGDIAHTVTGVASAAASTTARLSEVDAAAHELARLSGELRSRLAAFTY</sequence>
<evidence type="ECO:0000256" key="3">
    <source>
        <dbReference type="ARBA" id="ARBA00023224"/>
    </source>
</evidence>
<feature type="domain" description="Methyl-accepting transducer" evidence="8">
    <location>
        <begin position="313"/>
        <end position="556"/>
    </location>
</feature>
<dbReference type="RefSeq" id="WP_052426542.1">
    <property type="nucleotide sequence ID" value="NZ_AXCY01000147.1"/>
</dbReference>
<protein>
    <submittedName>
        <fullName evidence="10">Chemotaxis protein</fullName>
    </submittedName>
</protein>
<reference evidence="10 11" key="1">
    <citation type="submission" date="2013-08" db="EMBL/GenBank/DDBJ databases">
        <title>Genome sequencing of Cellulomonas carbonis T26.</title>
        <authorList>
            <person name="Chen F."/>
            <person name="Li Y."/>
            <person name="Wang G."/>
        </authorList>
    </citation>
    <scope>NUCLEOTIDE SEQUENCE [LARGE SCALE GENOMIC DNA]</scope>
    <source>
        <strain evidence="10 11">T26</strain>
    </source>
</reference>
<dbReference type="PRINTS" id="PR00260">
    <property type="entry name" value="CHEMTRNSDUCR"/>
</dbReference>
<dbReference type="GO" id="GO:0007165">
    <property type="term" value="P:signal transduction"/>
    <property type="evidence" value="ECO:0007669"/>
    <property type="project" value="UniProtKB-KW"/>
</dbReference>
<dbReference type="PROSITE" id="PS50885">
    <property type="entry name" value="HAMP"/>
    <property type="match status" value="1"/>
</dbReference>
<dbReference type="SUPFAM" id="SSF58104">
    <property type="entry name" value="Methyl-accepting chemotaxis protein (MCP) signaling domain"/>
    <property type="match status" value="1"/>
</dbReference>
<dbReference type="InterPro" id="IPR003660">
    <property type="entry name" value="HAMP_dom"/>
</dbReference>
<dbReference type="GO" id="GO:0006935">
    <property type="term" value="P:chemotaxis"/>
    <property type="evidence" value="ECO:0007669"/>
    <property type="project" value="InterPro"/>
</dbReference>